<accession>A0ABP8J629</accession>
<evidence type="ECO:0000313" key="1">
    <source>
        <dbReference type="EMBL" id="GAA4385757.1"/>
    </source>
</evidence>
<evidence type="ECO:0000313" key="2">
    <source>
        <dbReference type="Proteomes" id="UP001500454"/>
    </source>
</evidence>
<protein>
    <submittedName>
        <fullName evidence="1">Uncharacterized protein</fullName>
    </submittedName>
</protein>
<proteinExistence type="predicted"/>
<keyword evidence="2" id="KW-1185">Reference proteome</keyword>
<dbReference type="Proteomes" id="UP001500454">
    <property type="component" value="Unassembled WGS sequence"/>
</dbReference>
<organism evidence="1 2">
    <name type="scientific">Hymenobacter koreensis</name>
    <dbReference type="NCBI Taxonomy" id="1084523"/>
    <lineage>
        <taxon>Bacteria</taxon>
        <taxon>Pseudomonadati</taxon>
        <taxon>Bacteroidota</taxon>
        <taxon>Cytophagia</taxon>
        <taxon>Cytophagales</taxon>
        <taxon>Hymenobacteraceae</taxon>
        <taxon>Hymenobacter</taxon>
    </lineage>
</organism>
<gene>
    <name evidence="1" type="ORF">GCM10023186_29500</name>
</gene>
<name>A0ABP8J629_9BACT</name>
<sequence length="90" mass="10341">MTALLHLTPAELLVLQRGSQAPVRHMLRFTFADLLLRDVLRIEYREFQPTPHDPAVAYAYVRPGEAHACFRPRPHEAPLLEIIPGNRQMC</sequence>
<dbReference type="RefSeq" id="WP_345225469.1">
    <property type="nucleotide sequence ID" value="NZ_BAABHA010000010.1"/>
</dbReference>
<comment type="caution">
    <text evidence="1">The sequence shown here is derived from an EMBL/GenBank/DDBJ whole genome shotgun (WGS) entry which is preliminary data.</text>
</comment>
<reference evidence="2" key="1">
    <citation type="journal article" date="2019" name="Int. J. Syst. Evol. Microbiol.">
        <title>The Global Catalogue of Microorganisms (GCM) 10K type strain sequencing project: providing services to taxonomists for standard genome sequencing and annotation.</title>
        <authorList>
            <consortium name="The Broad Institute Genomics Platform"/>
            <consortium name="The Broad Institute Genome Sequencing Center for Infectious Disease"/>
            <person name="Wu L."/>
            <person name="Ma J."/>
        </authorList>
    </citation>
    <scope>NUCLEOTIDE SEQUENCE [LARGE SCALE GENOMIC DNA]</scope>
    <source>
        <strain evidence="2">JCM 17924</strain>
    </source>
</reference>
<dbReference type="EMBL" id="BAABHA010000010">
    <property type="protein sequence ID" value="GAA4385757.1"/>
    <property type="molecule type" value="Genomic_DNA"/>
</dbReference>